<dbReference type="PANTHER" id="PTHR47738">
    <property type="entry name" value="PTS SYSTEM FRUCTOSE-LIKE EIIA COMPONENT-RELATED"/>
    <property type="match status" value="1"/>
</dbReference>
<dbReference type="Gene3D" id="3.40.930.10">
    <property type="entry name" value="Mannitol-specific EII, Chain A"/>
    <property type="match status" value="1"/>
</dbReference>
<feature type="domain" description="PTS EIIA type-2" evidence="1">
    <location>
        <begin position="22"/>
        <end position="165"/>
    </location>
</feature>
<evidence type="ECO:0000313" key="3">
    <source>
        <dbReference type="Proteomes" id="UP000326354"/>
    </source>
</evidence>
<dbReference type="RefSeq" id="WP_151969870.1">
    <property type="nucleotide sequence ID" value="NZ_AP019860.1"/>
</dbReference>
<dbReference type="InterPro" id="IPR002178">
    <property type="entry name" value="PTS_EIIA_type-2_dom"/>
</dbReference>
<dbReference type="Pfam" id="PF00359">
    <property type="entry name" value="PTS_EIIA_2"/>
    <property type="match status" value="1"/>
</dbReference>
<keyword evidence="3" id="KW-1185">Reference proteome</keyword>
<dbReference type="InterPro" id="IPR016152">
    <property type="entry name" value="PTrfase/Anion_transptr"/>
</dbReference>
<dbReference type="OrthoDB" id="122388at2"/>
<dbReference type="PROSITE" id="PS51094">
    <property type="entry name" value="PTS_EIIA_TYPE_2"/>
    <property type="match status" value="1"/>
</dbReference>
<dbReference type="EMBL" id="AP019860">
    <property type="protein sequence ID" value="BBM85780.1"/>
    <property type="molecule type" value="Genomic_DNA"/>
</dbReference>
<protein>
    <submittedName>
        <fullName evidence="2">PTS fructose transporter subunit IIABC</fullName>
    </submittedName>
</protein>
<accession>A0A5S9IQM0</accession>
<proteinExistence type="predicted"/>
<dbReference type="KEGG" id="uam:UABAM_04158"/>
<dbReference type="SUPFAM" id="SSF55804">
    <property type="entry name" value="Phoshotransferase/anion transport protein"/>
    <property type="match status" value="1"/>
</dbReference>
<sequence length="167" mass="19217">MNLARFLSPKSIRLEPNSEPPEIDDEEDISKKDMLLYRENIIKENAQLLYNSGKIQNLSKLSVELINRERRSTSIVGSGIAIPHVRSLQAKNFVMGFLRVSEGIVMDEEEQPIQIFIPMAAPPYDDKLYLKVYKQLAKGFLETNALEQLLEVYTEGEVIRIFNDVFR</sequence>
<evidence type="ECO:0000313" key="2">
    <source>
        <dbReference type="EMBL" id="BBM85780.1"/>
    </source>
</evidence>
<evidence type="ECO:0000259" key="1">
    <source>
        <dbReference type="PROSITE" id="PS51094"/>
    </source>
</evidence>
<gene>
    <name evidence="2" type="ORF">UABAM_04158</name>
</gene>
<dbReference type="Proteomes" id="UP000326354">
    <property type="component" value="Chromosome"/>
</dbReference>
<dbReference type="AlphaFoldDB" id="A0A5S9IQM0"/>
<organism evidence="2 3">
    <name type="scientific">Uabimicrobium amorphum</name>
    <dbReference type="NCBI Taxonomy" id="2596890"/>
    <lineage>
        <taxon>Bacteria</taxon>
        <taxon>Pseudomonadati</taxon>
        <taxon>Planctomycetota</taxon>
        <taxon>Candidatus Uabimicrobiia</taxon>
        <taxon>Candidatus Uabimicrobiales</taxon>
        <taxon>Candidatus Uabimicrobiaceae</taxon>
        <taxon>Candidatus Uabimicrobium</taxon>
    </lineage>
</organism>
<reference evidence="2 3" key="1">
    <citation type="submission" date="2019-08" db="EMBL/GenBank/DDBJ databases">
        <title>Complete genome sequence of Candidatus Uab amorphum.</title>
        <authorList>
            <person name="Shiratori T."/>
            <person name="Suzuki S."/>
            <person name="Kakizawa Y."/>
            <person name="Ishida K."/>
        </authorList>
    </citation>
    <scope>NUCLEOTIDE SEQUENCE [LARGE SCALE GENOMIC DNA]</scope>
    <source>
        <strain evidence="2 3">SRT547</strain>
    </source>
</reference>
<name>A0A5S9IQM0_UABAM</name>
<dbReference type="InterPro" id="IPR051541">
    <property type="entry name" value="PTS_SugarTrans_NitroReg"/>
</dbReference>